<evidence type="ECO:0000313" key="3">
    <source>
        <dbReference type="Proteomes" id="UP001596098"/>
    </source>
</evidence>
<dbReference type="CDD" id="cd06558">
    <property type="entry name" value="crotonase-like"/>
    <property type="match status" value="1"/>
</dbReference>
<gene>
    <name evidence="2" type="ORF">ACFPWU_03970</name>
</gene>
<dbReference type="RefSeq" id="WP_128219540.1">
    <property type="nucleotide sequence ID" value="NZ_CP034929.1"/>
</dbReference>
<accession>A0ABW1QWR4</accession>
<evidence type="ECO:0000256" key="1">
    <source>
        <dbReference type="RuleBase" id="RU003707"/>
    </source>
</evidence>
<keyword evidence="3" id="KW-1185">Reference proteome</keyword>
<dbReference type="Proteomes" id="UP001596098">
    <property type="component" value="Unassembled WGS sequence"/>
</dbReference>
<dbReference type="InterPro" id="IPR018376">
    <property type="entry name" value="Enoyl-CoA_hyd/isom_CS"/>
</dbReference>
<reference evidence="3" key="1">
    <citation type="journal article" date="2019" name="Int. J. Syst. Evol. Microbiol.">
        <title>The Global Catalogue of Microorganisms (GCM) 10K type strain sequencing project: providing services to taxonomists for standard genome sequencing and annotation.</title>
        <authorList>
            <consortium name="The Broad Institute Genomics Platform"/>
            <consortium name="The Broad Institute Genome Sequencing Center for Infectious Disease"/>
            <person name="Wu L."/>
            <person name="Ma J."/>
        </authorList>
    </citation>
    <scope>NUCLEOTIDE SEQUENCE [LARGE SCALE GENOMIC DNA]</scope>
    <source>
        <strain evidence="3">DFY28</strain>
    </source>
</reference>
<evidence type="ECO:0000313" key="2">
    <source>
        <dbReference type="EMBL" id="MFC6152823.1"/>
    </source>
</evidence>
<dbReference type="SUPFAM" id="SSF52096">
    <property type="entry name" value="ClpP/crotonase"/>
    <property type="match status" value="1"/>
</dbReference>
<proteinExistence type="inferred from homology"/>
<dbReference type="PANTHER" id="PTHR43459">
    <property type="entry name" value="ENOYL-COA HYDRATASE"/>
    <property type="match status" value="1"/>
</dbReference>
<dbReference type="InterPro" id="IPR001753">
    <property type="entry name" value="Enoyl-CoA_hydra/iso"/>
</dbReference>
<dbReference type="EMBL" id="JBHSQI010000002">
    <property type="protein sequence ID" value="MFC6152823.1"/>
    <property type="molecule type" value="Genomic_DNA"/>
</dbReference>
<dbReference type="InterPro" id="IPR029045">
    <property type="entry name" value="ClpP/crotonase-like_dom_sf"/>
</dbReference>
<dbReference type="PROSITE" id="PS00166">
    <property type="entry name" value="ENOYL_COA_HYDRATASE"/>
    <property type="match status" value="1"/>
</dbReference>
<comment type="caution">
    <text evidence="2">The sequence shown here is derived from an EMBL/GenBank/DDBJ whole genome shotgun (WGS) entry which is preliminary data.</text>
</comment>
<name>A0ABW1QWR4_9ACTN</name>
<sequence length="276" mass="28405">MAGEYVLPDELPAGYVVGEHDLGPEDDVTYAVRDGVAHITLNRPSAANALDVGLSHALRLAAERAASDESAKSVLVSGSGARFCGGGDVPAFAAAEDKPAFLHQLALDADAAVRGLESLEKPVVAAVHGAVAGAGLAIMLAADVIVAAQQTKFVFAYPGIGLTPDCGVSYLLPRAIGQQRALGFALANKPVTAATAHEWGMVTEVVHDADVAVSRATQVALDFAAGPASALGQARRLLRAGWEIDRTAVGVEEARTISRAVAGAEAVRLIERFVAR</sequence>
<organism evidence="2 3">
    <name type="scientific">Nocardioides yefusunii</name>
    <dbReference type="NCBI Taxonomy" id="2500546"/>
    <lineage>
        <taxon>Bacteria</taxon>
        <taxon>Bacillati</taxon>
        <taxon>Actinomycetota</taxon>
        <taxon>Actinomycetes</taxon>
        <taxon>Propionibacteriales</taxon>
        <taxon>Nocardioidaceae</taxon>
        <taxon>Nocardioides</taxon>
    </lineage>
</organism>
<protein>
    <submittedName>
        <fullName evidence="2">Enoyl-CoA hydratase/isomerase family protein</fullName>
    </submittedName>
</protein>
<comment type="similarity">
    <text evidence="1">Belongs to the enoyl-CoA hydratase/isomerase family.</text>
</comment>
<dbReference type="Gene3D" id="3.90.226.10">
    <property type="entry name" value="2-enoyl-CoA Hydratase, Chain A, domain 1"/>
    <property type="match status" value="1"/>
</dbReference>
<dbReference type="Pfam" id="PF00378">
    <property type="entry name" value="ECH_1"/>
    <property type="match status" value="1"/>
</dbReference>
<dbReference type="PANTHER" id="PTHR43459:SF1">
    <property type="entry name" value="EG:BACN32G11.4 PROTEIN"/>
    <property type="match status" value="1"/>
</dbReference>